<dbReference type="AlphaFoldDB" id="A0A4Q7PG22"/>
<dbReference type="OrthoDB" id="1004942at2"/>
<accession>A0A4Q7PG22</accession>
<evidence type="ECO:0008006" key="3">
    <source>
        <dbReference type="Google" id="ProtNLM"/>
    </source>
</evidence>
<sequence>MQFALLVSVIVALLLGAFILLTHTQSVFKIKSDELITAYEELNTALLQLPEKITINDTIREESPNSVTKLHLSYYGLWLKAHAQVTKHGRSVAKTALIGSASIPQSPNLYLCNTNAPLVVVGSTRLEGNVYLPEQGIKAGNIAGNYYQGTRLYYGTAYQSSTTLPELDPQWIAYLNGLIDPPQQSRDTFTTLTNEVKNSFQHPVRYVFNPDPVFIGNQKLYGNIIIQSLSSVTISAASDLQDVIIVAPRIKIENGVTGRMQLFATQKLEIGSNCQLNYPSSALLYDTQVNKPTNNTAIDRAPDFRIQPNTEIQGTVLYLKKSKERTSNVKTNLKIDPEVMITGEVYCQGNLDMLGTVQGALYTQQFTANQSGSIYLNHLYNTKVLINPVEDYAGLPLGNQTQRLAKWLY</sequence>
<dbReference type="RefSeq" id="WP_130284688.1">
    <property type="nucleotide sequence ID" value="NZ_SGXE01000001.1"/>
</dbReference>
<organism evidence="1 2">
    <name type="scientific">Aquimarina brevivitae</name>
    <dbReference type="NCBI Taxonomy" id="323412"/>
    <lineage>
        <taxon>Bacteria</taxon>
        <taxon>Pseudomonadati</taxon>
        <taxon>Bacteroidota</taxon>
        <taxon>Flavobacteriia</taxon>
        <taxon>Flavobacteriales</taxon>
        <taxon>Flavobacteriaceae</taxon>
        <taxon>Aquimarina</taxon>
    </lineage>
</organism>
<dbReference type="EMBL" id="SGXE01000001">
    <property type="protein sequence ID" value="RZS98808.1"/>
    <property type="molecule type" value="Genomic_DNA"/>
</dbReference>
<comment type="caution">
    <text evidence="1">The sequence shown here is derived from an EMBL/GenBank/DDBJ whole genome shotgun (WGS) entry which is preliminary data.</text>
</comment>
<protein>
    <recommendedName>
        <fullName evidence="3">Cytoskeletal protein CcmA (Bactofilin family)</fullName>
    </recommendedName>
</protein>
<gene>
    <name evidence="1" type="ORF">EV197_0008</name>
</gene>
<proteinExistence type="predicted"/>
<evidence type="ECO:0000313" key="2">
    <source>
        <dbReference type="Proteomes" id="UP000292262"/>
    </source>
</evidence>
<evidence type="ECO:0000313" key="1">
    <source>
        <dbReference type="EMBL" id="RZS98808.1"/>
    </source>
</evidence>
<name>A0A4Q7PG22_9FLAO</name>
<reference evidence="1 2" key="1">
    <citation type="submission" date="2019-02" db="EMBL/GenBank/DDBJ databases">
        <title>Genomic Encyclopedia of Type Strains, Phase IV (KMG-IV): sequencing the most valuable type-strain genomes for metagenomic binning, comparative biology and taxonomic classification.</title>
        <authorList>
            <person name="Goeker M."/>
        </authorList>
    </citation>
    <scope>NUCLEOTIDE SEQUENCE [LARGE SCALE GENOMIC DNA]</scope>
    <source>
        <strain evidence="1 2">DSM 17196</strain>
    </source>
</reference>
<keyword evidence="2" id="KW-1185">Reference proteome</keyword>
<dbReference type="Proteomes" id="UP000292262">
    <property type="component" value="Unassembled WGS sequence"/>
</dbReference>